<dbReference type="GO" id="GO:0016192">
    <property type="term" value="P:vesicle-mediated transport"/>
    <property type="evidence" value="ECO:0007669"/>
    <property type="project" value="InterPro"/>
</dbReference>
<evidence type="ECO:0000313" key="8">
    <source>
        <dbReference type="Proteomes" id="UP000242188"/>
    </source>
</evidence>
<evidence type="ECO:0000256" key="2">
    <source>
        <dbReference type="ARBA" id="ARBA00022448"/>
    </source>
</evidence>
<dbReference type="InterPro" id="IPR050840">
    <property type="entry name" value="Adaptor_Complx_Large_Subunit"/>
</dbReference>
<feature type="compositionally biased region" description="Polar residues" evidence="5">
    <location>
        <begin position="684"/>
        <end position="694"/>
    </location>
</feature>
<reference evidence="7 8" key="1">
    <citation type="journal article" date="2017" name="Nat. Ecol. Evol.">
        <title>Scallop genome provides insights into evolution of bilaterian karyotype and development.</title>
        <authorList>
            <person name="Wang S."/>
            <person name="Zhang J."/>
            <person name="Jiao W."/>
            <person name="Li J."/>
            <person name="Xun X."/>
            <person name="Sun Y."/>
            <person name="Guo X."/>
            <person name="Huan P."/>
            <person name="Dong B."/>
            <person name="Zhang L."/>
            <person name="Hu X."/>
            <person name="Sun X."/>
            <person name="Wang J."/>
            <person name="Zhao C."/>
            <person name="Wang Y."/>
            <person name="Wang D."/>
            <person name="Huang X."/>
            <person name="Wang R."/>
            <person name="Lv J."/>
            <person name="Li Y."/>
            <person name="Zhang Z."/>
            <person name="Liu B."/>
            <person name="Lu W."/>
            <person name="Hui Y."/>
            <person name="Liang J."/>
            <person name="Zhou Z."/>
            <person name="Hou R."/>
            <person name="Li X."/>
            <person name="Liu Y."/>
            <person name="Li H."/>
            <person name="Ning X."/>
            <person name="Lin Y."/>
            <person name="Zhao L."/>
            <person name="Xing Q."/>
            <person name="Dou J."/>
            <person name="Li Y."/>
            <person name="Mao J."/>
            <person name="Guo H."/>
            <person name="Dou H."/>
            <person name="Li T."/>
            <person name="Mu C."/>
            <person name="Jiang W."/>
            <person name="Fu Q."/>
            <person name="Fu X."/>
            <person name="Miao Y."/>
            <person name="Liu J."/>
            <person name="Yu Q."/>
            <person name="Li R."/>
            <person name="Liao H."/>
            <person name="Li X."/>
            <person name="Kong Y."/>
            <person name="Jiang Z."/>
            <person name="Chourrout D."/>
            <person name="Li R."/>
            <person name="Bao Z."/>
        </authorList>
    </citation>
    <scope>NUCLEOTIDE SEQUENCE [LARGE SCALE GENOMIC DNA]</scope>
    <source>
        <strain evidence="7 8">PY_sf001</strain>
    </source>
</reference>
<dbReference type="InterPro" id="IPR002553">
    <property type="entry name" value="Clathrin/coatomer_adapt-like_N"/>
</dbReference>
<dbReference type="InterPro" id="IPR016024">
    <property type="entry name" value="ARM-type_fold"/>
</dbReference>
<feature type="compositionally biased region" description="Gly residues" evidence="5">
    <location>
        <begin position="696"/>
        <end position="706"/>
    </location>
</feature>
<gene>
    <name evidence="7" type="ORF">KP79_PYT23277</name>
</gene>
<evidence type="ECO:0000256" key="1">
    <source>
        <dbReference type="ARBA" id="ARBA00004308"/>
    </source>
</evidence>
<feature type="region of interest" description="Disordered" evidence="5">
    <location>
        <begin position="783"/>
        <end position="872"/>
    </location>
</feature>
<dbReference type="SUPFAM" id="SSF48371">
    <property type="entry name" value="ARM repeat"/>
    <property type="match status" value="1"/>
</dbReference>
<dbReference type="GO" id="GO:0030117">
    <property type="term" value="C:membrane coat"/>
    <property type="evidence" value="ECO:0007669"/>
    <property type="project" value="InterPro"/>
</dbReference>
<sequence length="997" mass="110880">MSDVVEKTLASIPKFLGGGFLGAGQPSSPKHASVRGFSSFLRQINKARSKHEEEHIVRHEIVEMQQRLALRDTTKQQTSDCLCRAIYCELLGYDLSSVYIHAVKLAQQGTGFEKRLGYLACSLLLNENHELILLLINTIQKDLNSSNILDNCAALTVICQLVNSEMIPSVLPLVQEKLKHPRELVRMKAAMCVHKFLLKTPSMVDHFQDQFQRILFDKDPGVMSVGVKIYSVLIQSHDQSHSHKLTENLIGILSQVVSNRLPSEFEFHNVPMPWLQMDILKTLAKLGMGNKQQSELMYPVLKDVIQRLDMKERVAYAILYECIVTITTIYPNEELQREATTCVSRFIGSTNPSLKYIGIKALTALVKSCPESALEHQMTVVELLDDKDQAIQRKTLDLLYCMANPSNVQVVCDRLLRHLSNNTTNTFLQLDLATKVIHLADNFSSSYQWYVDTVFKLLSSCKVTLPRELLNKVVYVIEKGCETDKNGDKSPESKGFQQYLLKKSLGALFQDSVSPQLLLVSVWVLGECGNLLKNMPSEKVITLVLKHFQKQTLDVTTKLWMTSSLTKLVCAKVLDRDVVTRRLAEAREEEKDSVVRQKLTDTLNIAESQINLLLPTMSSSHTKQLDQMDFTLSFLDDYVSQSLTKGAQPYKAKTLRFQPHQPDSDLFCGLNGVTKDNTEGLTKETMSQGSSVSGKLTGGSEGGSDLSGGQRETGLNMVGVKRVWGRKGLISDPQSDTAMARSLSHQRGDNQDIPGTLGGLENEMEDDKAKKLELASALFSGITNKQNSGMENQEGSVRGLSSSLDSRSQGSEEFGSFCSVSPKPLPTNDTGGWRSLHNKATAETPVTENTLSASNDNERKSSHLNSKTEENSVEQNVFTGLCDDADSSVSNLSINVPDLNTDLTASLYAEGKDDLLSDISIMDPPHHWGQALHRDGNFCNIDDRPCLPGSTSAHSLYDVLSPENGNRQFVAMETQNEKQVMDRDTTETLYDEYTDQT</sequence>
<keyword evidence="8" id="KW-1185">Reference proteome</keyword>
<feature type="compositionally biased region" description="Low complexity" evidence="5">
    <location>
        <begin position="795"/>
        <end position="811"/>
    </location>
</feature>
<feature type="compositionally biased region" description="Basic and acidic residues" evidence="5">
    <location>
        <begin position="856"/>
        <end position="870"/>
    </location>
</feature>
<dbReference type="GO" id="GO:0006886">
    <property type="term" value="P:intracellular protein transport"/>
    <property type="evidence" value="ECO:0007669"/>
    <property type="project" value="InterPro"/>
</dbReference>
<feature type="domain" description="Clathrin/coatomer adaptor adaptin-like N-terminal" evidence="6">
    <location>
        <begin position="58"/>
        <end position="605"/>
    </location>
</feature>
<evidence type="ECO:0000256" key="4">
    <source>
        <dbReference type="ARBA" id="ARBA00023136"/>
    </source>
</evidence>
<dbReference type="InterPro" id="IPR011989">
    <property type="entry name" value="ARM-like"/>
</dbReference>
<dbReference type="PANTHER" id="PTHR22780">
    <property type="entry name" value="ADAPTIN, ALPHA/GAMMA/EPSILON"/>
    <property type="match status" value="1"/>
</dbReference>
<dbReference type="EMBL" id="NEDP02005517">
    <property type="protein sequence ID" value="OWF39659.1"/>
    <property type="molecule type" value="Genomic_DNA"/>
</dbReference>
<feature type="compositionally biased region" description="Polar residues" evidence="5">
    <location>
        <begin position="783"/>
        <end position="794"/>
    </location>
</feature>
<dbReference type="AlphaFoldDB" id="A0A210PT44"/>
<protein>
    <submittedName>
        <fullName evidence="7">AP-4 complex subunit epsilon-1</fullName>
    </submittedName>
</protein>
<evidence type="ECO:0000259" key="6">
    <source>
        <dbReference type="Pfam" id="PF01602"/>
    </source>
</evidence>
<dbReference type="GO" id="GO:0012505">
    <property type="term" value="C:endomembrane system"/>
    <property type="evidence" value="ECO:0007669"/>
    <property type="project" value="UniProtKB-SubCell"/>
</dbReference>
<evidence type="ECO:0000256" key="5">
    <source>
        <dbReference type="SAM" id="MobiDB-lite"/>
    </source>
</evidence>
<keyword evidence="2" id="KW-0813">Transport</keyword>
<dbReference type="Gene3D" id="1.25.10.10">
    <property type="entry name" value="Leucine-rich Repeat Variant"/>
    <property type="match status" value="1"/>
</dbReference>
<evidence type="ECO:0000313" key="7">
    <source>
        <dbReference type="EMBL" id="OWF39659.1"/>
    </source>
</evidence>
<organism evidence="7 8">
    <name type="scientific">Mizuhopecten yessoensis</name>
    <name type="common">Japanese scallop</name>
    <name type="synonym">Patinopecten yessoensis</name>
    <dbReference type="NCBI Taxonomy" id="6573"/>
    <lineage>
        <taxon>Eukaryota</taxon>
        <taxon>Metazoa</taxon>
        <taxon>Spiralia</taxon>
        <taxon>Lophotrochozoa</taxon>
        <taxon>Mollusca</taxon>
        <taxon>Bivalvia</taxon>
        <taxon>Autobranchia</taxon>
        <taxon>Pteriomorphia</taxon>
        <taxon>Pectinida</taxon>
        <taxon>Pectinoidea</taxon>
        <taxon>Pectinidae</taxon>
        <taxon>Mizuhopecten</taxon>
    </lineage>
</organism>
<dbReference type="OrthoDB" id="29308at2759"/>
<keyword evidence="3" id="KW-0653">Protein transport</keyword>
<dbReference type="Proteomes" id="UP000242188">
    <property type="component" value="Unassembled WGS sequence"/>
</dbReference>
<dbReference type="STRING" id="6573.A0A210PT44"/>
<dbReference type="Pfam" id="PF01602">
    <property type="entry name" value="Adaptin_N"/>
    <property type="match status" value="1"/>
</dbReference>
<feature type="region of interest" description="Disordered" evidence="5">
    <location>
        <begin position="730"/>
        <end position="768"/>
    </location>
</feature>
<comment type="caution">
    <text evidence="7">The sequence shown here is derived from an EMBL/GenBank/DDBJ whole genome shotgun (WGS) entry which is preliminary data.</text>
</comment>
<comment type="subcellular location">
    <subcellularLocation>
        <location evidence="1">Endomembrane system</location>
    </subcellularLocation>
</comment>
<feature type="compositionally biased region" description="Polar residues" evidence="5">
    <location>
        <begin position="844"/>
        <end position="855"/>
    </location>
</feature>
<keyword evidence="4" id="KW-0472">Membrane</keyword>
<accession>A0A210PT44</accession>
<evidence type="ECO:0000256" key="3">
    <source>
        <dbReference type="ARBA" id="ARBA00022927"/>
    </source>
</evidence>
<proteinExistence type="predicted"/>
<feature type="region of interest" description="Disordered" evidence="5">
    <location>
        <begin position="681"/>
        <end position="714"/>
    </location>
</feature>
<name>A0A210PT44_MIZYE</name>